<sequence length="163" mass="19035">MFALRTKKQLITKYSPYYLMFGREARYPSEIPQEYNVTEDKVCGLVQREEMADGLKNQKAIFQDVSYNIKISQDGVRKRKSFIGQEDYFKVEDRVLQKNVRQEQRKGGKMESTMLGPFIIVELEGKKAVLATQKGKRVTQTNVDLITHYFQPEERIPAKLKSF</sequence>
<dbReference type="OrthoDB" id="413122at2759"/>
<protein>
    <submittedName>
        <fullName evidence="1">Uncharacterized protein</fullName>
    </submittedName>
</protein>
<keyword evidence="2" id="KW-1185">Reference proteome</keyword>
<gene>
    <name evidence="1" type="ORF">EYF80_062375</name>
</gene>
<organism evidence="1 2">
    <name type="scientific">Liparis tanakae</name>
    <name type="common">Tanaka's snailfish</name>
    <dbReference type="NCBI Taxonomy" id="230148"/>
    <lineage>
        <taxon>Eukaryota</taxon>
        <taxon>Metazoa</taxon>
        <taxon>Chordata</taxon>
        <taxon>Craniata</taxon>
        <taxon>Vertebrata</taxon>
        <taxon>Euteleostomi</taxon>
        <taxon>Actinopterygii</taxon>
        <taxon>Neopterygii</taxon>
        <taxon>Teleostei</taxon>
        <taxon>Neoteleostei</taxon>
        <taxon>Acanthomorphata</taxon>
        <taxon>Eupercaria</taxon>
        <taxon>Perciformes</taxon>
        <taxon>Cottioidei</taxon>
        <taxon>Cottales</taxon>
        <taxon>Liparidae</taxon>
        <taxon>Liparis</taxon>
    </lineage>
</organism>
<reference evidence="1 2" key="1">
    <citation type="submission" date="2019-03" db="EMBL/GenBank/DDBJ databases">
        <title>First draft genome of Liparis tanakae, snailfish: a comprehensive survey of snailfish specific genes.</title>
        <authorList>
            <person name="Kim W."/>
            <person name="Song I."/>
            <person name="Jeong J.-H."/>
            <person name="Kim D."/>
            <person name="Kim S."/>
            <person name="Ryu S."/>
            <person name="Song J.Y."/>
            <person name="Lee S.K."/>
        </authorList>
    </citation>
    <scope>NUCLEOTIDE SEQUENCE [LARGE SCALE GENOMIC DNA]</scope>
    <source>
        <tissue evidence="1">Muscle</tissue>
    </source>
</reference>
<dbReference type="Proteomes" id="UP000314294">
    <property type="component" value="Unassembled WGS sequence"/>
</dbReference>
<name>A0A4Z2EFL1_9TELE</name>
<dbReference type="AlphaFoldDB" id="A0A4Z2EFL1"/>
<accession>A0A4Z2EFL1</accession>
<proteinExistence type="predicted"/>
<evidence type="ECO:0000313" key="1">
    <source>
        <dbReference type="EMBL" id="TNN27481.1"/>
    </source>
</evidence>
<comment type="caution">
    <text evidence="1">The sequence shown here is derived from an EMBL/GenBank/DDBJ whole genome shotgun (WGS) entry which is preliminary data.</text>
</comment>
<dbReference type="EMBL" id="SRLO01008229">
    <property type="protein sequence ID" value="TNN27481.1"/>
    <property type="molecule type" value="Genomic_DNA"/>
</dbReference>
<evidence type="ECO:0000313" key="2">
    <source>
        <dbReference type="Proteomes" id="UP000314294"/>
    </source>
</evidence>